<dbReference type="EMBL" id="RYZW01000183">
    <property type="protein sequence ID" value="TDZ39138.1"/>
    <property type="molecule type" value="Genomic_DNA"/>
</dbReference>
<evidence type="ECO:0000313" key="4">
    <source>
        <dbReference type="Proteomes" id="UP000295703"/>
    </source>
</evidence>
<keyword evidence="4" id="KW-1185">Reference proteome</keyword>
<evidence type="ECO:0000256" key="1">
    <source>
        <dbReference type="ARBA" id="ARBA00009003"/>
    </source>
</evidence>
<proteinExistence type="inferred from homology"/>
<comment type="similarity">
    <text evidence="1">Belongs to the glycosyltransferase 32 family.</text>
</comment>
<comment type="caution">
    <text evidence="3">The sequence shown here is derived from an EMBL/GenBank/DDBJ whole genome shotgun (WGS) entry which is preliminary data.</text>
</comment>
<feature type="transmembrane region" description="Helical" evidence="2">
    <location>
        <begin position="32"/>
        <end position="49"/>
    </location>
</feature>
<gene>
    <name evidence="3" type="primary">och1-1</name>
    <name evidence="3" type="ORF">CTRI78_v010667</name>
</gene>
<evidence type="ECO:0000313" key="3">
    <source>
        <dbReference type="EMBL" id="TDZ39138.1"/>
    </source>
</evidence>
<dbReference type="SUPFAM" id="SSF53448">
    <property type="entry name" value="Nucleotide-diphospho-sugar transferases"/>
    <property type="match status" value="1"/>
</dbReference>
<sequence length="346" mass="38819">MLYAHPQKPPSSPIWAQPLTLQPPTPRFRTRTLVALVLFAVLTIVWASGHHHVPLRFNLRHGGAVLPEEWRTNVTQLIPPKIWQIILPKKAPESDKDMVIDPAALKESQSWIALNPGYSYTMMGEKSGLEYVQQHFADEPELLAAYVNMPNVGMKSDFLRYLVLGLEGGVYTDTDTLALKPIDAWVPAEYRDKARLVVGVEFDRRDGDGWRDILHWVQFCQWTIAAAPGHPVFGKMAARILRSLAEMAATHEADIKDVRPSSVEVMNSTGPAAWTETVFLQLQEYDSSLTDIKNLSYITEPRLIGDVLILPIDGFGMDQPHSNSTRGDPPEAALMKHLFHGSWRGD</sequence>
<dbReference type="PANTHER" id="PTHR31834">
    <property type="entry name" value="INITIATION-SPECIFIC ALPHA-1,6-MANNOSYLTRANSFERASE"/>
    <property type="match status" value="1"/>
</dbReference>
<reference evidence="3 4" key="1">
    <citation type="submission" date="2018-12" db="EMBL/GenBank/DDBJ databases">
        <title>Genome sequence and assembly of Colletotrichum trifolii.</title>
        <authorList>
            <person name="Gan P."/>
            <person name="Shirasu K."/>
        </authorList>
    </citation>
    <scope>NUCLEOTIDE SEQUENCE [LARGE SCALE GENOMIC DNA]</scope>
    <source>
        <strain evidence="3 4">543-2</strain>
    </source>
</reference>
<dbReference type="InterPro" id="IPR039367">
    <property type="entry name" value="Och1-like"/>
</dbReference>
<name>A0A4R8QJM6_COLTR</name>
<keyword evidence="3" id="KW-0808">Transferase</keyword>
<evidence type="ECO:0000256" key="2">
    <source>
        <dbReference type="SAM" id="Phobius"/>
    </source>
</evidence>
<keyword evidence="2" id="KW-0472">Membrane</keyword>
<dbReference type="STRING" id="5466.A0A4R8QJM6"/>
<keyword evidence="2" id="KW-0812">Transmembrane</keyword>
<dbReference type="GO" id="GO:0006487">
    <property type="term" value="P:protein N-linked glycosylation"/>
    <property type="evidence" value="ECO:0007669"/>
    <property type="project" value="TreeGrafter"/>
</dbReference>
<dbReference type="GO" id="GO:0000009">
    <property type="term" value="F:alpha-1,6-mannosyltransferase activity"/>
    <property type="evidence" value="ECO:0007669"/>
    <property type="project" value="InterPro"/>
</dbReference>
<dbReference type="PANTHER" id="PTHR31834:SF1">
    <property type="entry name" value="INITIATION-SPECIFIC ALPHA-1,6-MANNOSYLTRANSFERASE"/>
    <property type="match status" value="1"/>
</dbReference>
<dbReference type="Proteomes" id="UP000295703">
    <property type="component" value="Unassembled WGS sequence"/>
</dbReference>
<dbReference type="GO" id="GO:0000136">
    <property type="term" value="C:mannan polymerase complex"/>
    <property type="evidence" value="ECO:0007669"/>
    <property type="project" value="TreeGrafter"/>
</dbReference>
<organism evidence="3 4">
    <name type="scientific">Colletotrichum trifolii</name>
    <dbReference type="NCBI Taxonomy" id="5466"/>
    <lineage>
        <taxon>Eukaryota</taxon>
        <taxon>Fungi</taxon>
        <taxon>Dikarya</taxon>
        <taxon>Ascomycota</taxon>
        <taxon>Pezizomycotina</taxon>
        <taxon>Sordariomycetes</taxon>
        <taxon>Hypocreomycetidae</taxon>
        <taxon>Glomerellales</taxon>
        <taxon>Glomerellaceae</taxon>
        <taxon>Colletotrichum</taxon>
        <taxon>Colletotrichum orbiculare species complex</taxon>
    </lineage>
</organism>
<dbReference type="Pfam" id="PF04488">
    <property type="entry name" value="Gly_transf_sug"/>
    <property type="match status" value="1"/>
</dbReference>
<dbReference type="InterPro" id="IPR029044">
    <property type="entry name" value="Nucleotide-diphossugar_trans"/>
</dbReference>
<dbReference type="InterPro" id="IPR007577">
    <property type="entry name" value="GlycoTrfase_DXD_sugar-bd_CS"/>
</dbReference>
<keyword evidence="3" id="KW-0328">Glycosyltransferase</keyword>
<keyword evidence="2" id="KW-1133">Transmembrane helix</keyword>
<dbReference type="AlphaFoldDB" id="A0A4R8QJM6"/>
<dbReference type="Gene3D" id="3.90.550.20">
    <property type="match status" value="1"/>
</dbReference>
<accession>A0A4R8QJM6</accession>
<protein>
    <submittedName>
        <fullName evidence="3">Initiation-specific alpha-1,6-mannosyltransferase</fullName>
    </submittedName>
</protein>